<protein>
    <submittedName>
        <fullName evidence="2">Uncharacterized protein</fullName>
    </submittedName>
</protein>
<gene>
    <name evidence="2" type="ORF">mMyoMyo1_008468</name>
</gene>
<keyword evidence="1" id="KW-0472">Membrane</keyword>
<evidence type="ECO:0000313" key="2">
    <source>
        <dbReference type="EMBL" id="KAF6319729.1"/>
    </source>
</evidence>
<dbReference type="Proteomes" id="UP000527355">
    <property type="component" value="Unassembled WGS sequence"/>
</dbReference>
<dbReference type="AlphaFoldDB" id="A0A7J7V3L3"/>
<evidence type="ECO:0000313" key="3">
    <source>
        <dbReference type="Proteomes" id="UP000527355"/>
    </source>
</evidence>
<proteinExistence type="predicted"/>
<comment type="caution">
    <text evidence="2">The sequence shown here is derived from an EMBL/GenBank/DDBJ whole genome shotgun (WGS) entry which is preliminary data.</text>
</comment>
<name>A0A7J7V3L3_MYOMY</name>
<reference evidence="2 3" key="1">
    <citation type="journal article" date="2020" name="Nature">
        <title>Six reference-quality genomes reveal evolution of bat adaptations.</title>
        <authorList>
            <person name="Jebb D."/>
            <person name="Huang Z."/>
            <person name="Pippel M."/>
            <person name="Hughes G.M."/>
            <person name="Lavrichenko K."/>
            <person name="Devanna P."/>
            <person name="Winkler S."/>
            <person name="Jermiin L.S."/>
            <person name="Skirmuntt E.C."/>
            <person name="Katzourakis A."/>
            <person name="Burkitt-Gray L."/>
            <person name="Ray D.A."/>
            <person name="Sullivan K.A.M."/>
            <person name="Roscito J.G."/>
            <person name="Kirilenko B.M."/>
            <person name="Davalos L.M."/>
            <person name="Corthals A.P."/>
            <person name="Power M.L."/>
            <person name="Jones G."/>
            <person name="Ransome R.D."/>
            <person name="Dechmann D.K.N."/>
            <person name="Locatelli A.G."/>
            <person name="Puechmaille S.J."/>
            <person name="Fedrigo O."/>
            <person name="Jarvis E.D."/>
            <person name="Hiller M."/>
            <person name="Vernes S.C."/>
            <person name="Myers E.W."/>
            <person name="Teeling E.C."/>
        </authorList>
    </citation>
    <scope>NUCLEOTIDE SEQUENCE [LARGE SCALE GENOMIC DNA]</scope>
    <source>
        <strain evidence="2">MMyoMyo1</strain>
        <tissue evidence="2">Flight muscle</tissue>
    </source>
</reference>
<accession>A0A7J7V3L3</accession>
<dbReference type="EMBL" id="JABWUV010000011">
    <property type="protein sequence ID" value="KAF6319729.1"/>
    <property type="molecule type" value="Genomic_DNA"/>
</dbReference>
<keyword evidence="3" id="KW-1185">Reference proteome</keyword>
<keyword evidence="1" id="KW-1133">Transmembrane helix</keyword>
<sequence length="139" mass="15429">MKNKSGKLYIRIPVLIRALVGRKVNCRQTYMKSYVNLLDIVSIFFSLMFILEARCTEIRAIGLPSPGCRHWFSSSTQDPGLWSSHSGEAKPLQSSVFSFQSSLLHSGRSLLSSLCACVCKLTAIFVGLICLVALIGWWA</sequence>
<organism evidence="2 3">
    <name type="scientific">Myotis myotis</name>
    <name type="common">Greater mouse-eared bat</name>
    <name type="synonym">Vespertilio myotis</name>
    <dbReference type="NCBI Taxonomy" id="51298"/>
    <lineage>
        <taxon>Eukaryota</taxon>
        <taxon>Metazoa</taxon>
        <taxon>Chordata</taxon>
        <taxon>Craniata</taxon>
        <taxon>Vertebrata</taxon>
        <taxon>Euteleostomi</taxon>
        <taxon>Mammalia</taxon>
        <taxon>Eutheria</taxon>
        <taxon>Laurasiatheria</taxon>
        <taxon>Chiroptera</taxon>
        <taxon>Yangochiroptera</taxon>
        <taxon>Vespertilionidae</taxon>
        <taxon>Myotis</taxon>
    </lineage>
</organism>
<evidence type="ECO:0000256" key="1">
    <source>
        <dbReference type="SAM" id="Phobius"/>
    </source>
</evidence>
<feature type="transmembrane region" description="Helical" evidence="1">
    <location>
        <begin position="110"/>
        <end position="138"/>
    </location>
</feature>
<keyword evidence="1" id="KW-0812">Transmembrane</keyword>